<evidence type="ECO:0000313" key="5">
    <source>
        <dbReference type="Proteomes" id="UP000198914"/>
    </source>
</evidence>
<dbReference type="PANTHER" id="PTHR10605">
    <property type="entry name" value="HEPARAN SULFATE SULFOTRANSFERASE"/>
    <property type="match status" value="1"/>
</dbReference>
<dbReference type="GO" id="GO:0008146">
    <property type="term" value="F:sulfotransferase activity"/>
    <property type="evidence" value="ECO:0007669"/>
    <property type="project" value="InterPro"/>
</dbReference>
<dbReference type="STRING" id="1244108.SAMN05444004_1205"/>
<dbReference type="Pfam" id="PF00685">
    <property type="entry name" value="Sulfotransfer_1"/>
    <property type="match status" value="1"/>
</dbReference>
<dbReference type="SUPFAM" id="SSF52540">
    <property type="entry name" value="P-loop containing nucleoside triphosphate hydrolases"/>
    <property type="match status" value="1"/>
</dbReference>
<keyword evidence="5" id="KW-1185">Reference proteome</keyword>
<dbReference type="InterPro" id="IPR000863">
    <property type="entry name" value="Sulfotransferase_dom"/>
</dbReference>
<evidence type="ECO:0000256" key="1">
    <source>
        <dbReference type="ARBA" id="ARBA00022679"/>
    </source>
</evidence>
<gene>
    <name evidence="4" type="ORF">SAMN05444004_1205</name>
</gene>
<dbReference type="Proteomes" id="UP000198914">
    <property type="component" value="Unassembled WGS sequence"/>
</dbReference>
<dbReference type="PANTHER" id="PTHR10605:SF56">
    <property type="entry name" value="BIFUNCTIONAL HEPARAN SULFATE N-DEACETYLASE_N-SULFOTRANSFERASE"/>
    <property type="match status" value="1"/>
</dbReference>
<keyword evidence="1 4" id="KW-0808">Transferase</keyword>
<evidence type="ECO:0000259" key="3">
    <source>
        <dbReference type="Pfam" id="PF00685"/>
    </source>
</evidence>
<sequence>MEMDRRKATFIGIGAQKCASTWLHGVLEQCGDVRVADGKEVDFFSYYFDRGYEWYERVFDAQPEVRHRGEVSPSYFIHPDAPRRAAAYASDLHVFVCLRDPVSRAFSNHLHEVRKGHVTGNNQVFETALENNPLYIEQGRYAHHLARWRDAFPADRIHVFFQEEIYADRAAAARRVTDALDLPALEDFLDRQVNESVRYRNAALGETLWKLGNIARQAGLGRAVETAKSVPGLRHLRAANREGLRDVVPPMRPDTEKRIADLLASEVDKLEHLLGHPVPWPRFRGPHAALKDYRTDKI</sequence>
<dbReference type="InterPro" id="IPR027417">
    <property type="entry name" value="P-loop_NTPase"/>
</dbReference>
<evidence type="ECO:0000313" key="4">
    <source>
        <dbReference type="EMBL" id="SDZ54041.1"/>
    </source>
</evidence>
<dbReference type="AlphaFoldDB" id="A0A1H3TWA4"/>
<dbReference type="EMBL" id="FNPX01000020">
    <property type="protein sequence ID" value="SDZ54041.1"/>
    <property type="molecule type" value="Genomic_DNA"/>
</dbReference>
<proteinExistence type="predicted"/>
<evidence type="ECO:0000256" key="2">
    <source>
        <dbReference type="ARBA" id="ARBA00023180"/>
    </source>
</evidence>
<keyword evidence="2" id="KW-0325">Glycoprotein</keyword>
<dbReference type="InterPro" id="IPR037359">
    <property type="entry name" value="NST/OST"/>
</dbReference>
<protein>
    <submittedName>
        <fullName evidence="4">Sulfotransferase domain-containing protein</fullName>
    </submittedName>
</protein>
<name>A0A1H3TWA4_9RHOB</name>
<organism evidence="4 5">
    <name type="scientific">Jannaschia faecimaris</name>
    <dbReference type="NCBI Taxonomy" id="1244108"/>
    <lineage>
        <taxon>Bacteria</taxon>
        <taxon>Pseudomonadati</taxon>
        <taxon>Pseudomonadota</taxon>
        <taxon>Alphaproteobacteria</taxon>
        <taxon>Rhodobacterales</taxon>
        <taxon>Roseobacteraceae</taxon>
        <taxon>Jannaschia</taxon>
    </lineage>
</organism>
<accession>A0A1H3TWA4</accession>
<feature type="domain" description="Sulfotransferase" evidence="3">
    <location>
        <begin position="13"/>
        <end position="195"/>
    </location>
</feature>
<dbReference type="Gene3D" id="3.40.50.300">
    <property type="entry name" value="P-loop containing nucleotide triphosphate hydrolases"/>
    <property type="match status" value="1"/>
</dbReference>
<reference evidence="5" key="1">
    <citation type="submission" date="2016-10" db="EMBL/GenBank/DDBJ databases">
        <authorList>
            <person name="Varghese N."/>
            <person name="Submissions S."/>
        </authorList>
    </citation>
    <scope>NUCLEOTIDE SEQUENCE [LARGE SCALE GENOMIC DNA]</scope>
    <source>
        <strain evidence="5">DSM 100420</strain>
    </source>
</reference>